<dbReference type="GeneID" id="95580597"/>
<keyword evidence="2" id="KW-1185">Reference proteome</keyword>
<organism evidence="1 2">
    <name type="scientific">Vagococcus carniphilus</name>
    <dbReference type="NCBI Taxonomy" id="218144"/>
    <lineage>
        <taxon>Bacteria</taxon>
        <taxon>Bacillati</taxon>
        <taxon>Bacillota</taxon>
        <taxon>Bacilli</taxon>
        <taxon>Lactobacillales</taxon>
        <taxon>Enterococcaceae</taxon>
        <taxon>Vagococcus</taxon>
    </lineage>
</organism>
<dbReference type="Gene3D" id="3.40.720.10">
    <property type="entry name" value="Alkaline Phosphatase, subunit A"/>
    <property type="match status" value="1"/>
</dbReference>
<evidence type="ECO:0000313" key="1">
    <source>
        <dbReference type="EMBL" id="RSU16314.1"/>
    </source>
</evidence>
<dbReference type="Pfam" id="PF01663">
    <property type="entry name" value="Phosphodiest"/>
    <property type="match status" value="1"/>
</dbReference>
<dbReference type="OrthoDB" id="9779418at2"/>
<dbReference type="PANTHER" id="PTHR10151:SF120">
    <property type="entry name" value="BIS(5'-ADENOSYL)-TRIPHOSPHATASE"/>
    <property type="match status" value="1"/>
</dbReference>
<evidence type="ECO:0000313" key="2">
    <source>
        <dbReference type="Proteomes" id="UP000288028"/>
    </source>
</evidence>
<accession>A0A430B7J6</accession>
<reference evidence="1 2" key="1">
    <citation type="submission" date="2017-05" db="EMBL/GenBank/DDBJ databases">
        <title>Vagococcus spp. assemblies.</title>
        <authorList>
            <person name="Gulvik C.A."/>
        </authorList>
    </citation>
    <scope>NUCLEOTIDE SEQUENCE [LARGE SCALE GENOMIC DNA]</scope>
    <source>
        <strain evidence="1 2">SS1714</strain>
    </source>
</reference>
<dbReference type="InterPro" id="IPR002591">
    <property type="entry name" value="Phosphodiest/P_Trfase"/>
</dbReference>
<dbReference type="Proteomes" id="UP000288028">
    <property type="component" value="Unassembled WGS sequence"/>
</dbReference>
<proteinExistence type="predicted"/>
<dbReference type="InterPro" id="IPR017850">
    <property type="entry name" value="Alkaline_phosphatase_core_sf"/>
</dbReference>
<protein>
    <submittedName>
        <fullName evidence="1">Alkaline phosphatase family protein</fullName>
    </submittedName>
</protein>
<sequence>MVLELNSKLIVISIDALGAVDIDLHKNDLPTLSYLIDHGTHVKKIEGIYPTLTYPSHVTLVTGKYPNKHGIVNNTKTQATRLSPDWFWYSKEIQVPTLYDIAKQEGKKTAAFLWPVTASSSIDYNIAEIFPNRIWTNQVMISLKASSPLFLLQMNQKYGHLRKGIMQPYLDDFVTACAIDTIQNKQPDLTLIHLVDMDSMRHAYGVQSSEAIAALKRQDARVKKIIDATKKNGTFSTTNFVILGDHYQIDVEKMIKLNTLFVKKGWAELKPNGSIKDNWQVYAKSCDGSTYIYCKQNSSIDPREIYQEVSAIEGIETIYSSKEAASMGADPNATLMAEAKPGYYFNDEADGKLIETISKEDIGKPNRYFGVHGFHPQKPNYETTACFFGPDIKENQKVDRAKLVDEAPTFAKLLHLKTFPKDTDGQCIEEIFI</sequence>
<dbReference type="GO" id="GO:0016787">
    <property type="term" value="F:hydrolase activity"/>
    <property type="evidence" value="ECO:0007669"/>
    <property type="project" value="UniProtKB-ARBA"/>
</dbReference>
<dbReference type="SUPFAM" id="SSF53649">
    <property type="entry name" value="Alkaline phosphatase-like"/>
    <property type="match status" value="1"/>
</dbReference>
<dbReference type="PANTHER" id="PTHR10151">
    <property type="entry name" value="ECTONUCLEOTIDE PYROPHOSPHATASE/PHOSPHODIESTERASE"/>
    <property type="match status" value="1"/>
</dbReference>
<dbReference type="RefSeq" id="WP_126791374.1">
    <property type="nucleotide sequence ID" value="NZ_CP060720.1"/>
</dbReference>
<gene>
    <name evidence="1" type="ORF">CBF28_01950</name>
</gene>
<dbReference type="AlphaFoldDB" id="A0A430B7J6"/>
<comment type="caution">
    <text evidence="1">The sequence shown here is derived from an EMBL/GenBank/DDBJ whole genome shotgun (WGS) entry which is preliminary data.</text>
</comment>
<dbReference type="CDD" id="cd16018">
    <property type="entry name" value="Enpp"/>
    <property type="match status" value="1"/>
</dbReference>
<dbReference type="EMBL" id="NGKB01000002">
    <property type="protein sequence ID" value="RSU16314.1"/>
    <property type="molecule type" value="Genomic_DNA"/>
</dbReference>
<name>A0A430B7J6_9ENTE</name>